<keyword evidence="2" id="KW-1133">Transmembrane helix</keyword>
<accession>A0A2P2CYD2</accession>
<keyword evidence="1" id="KW-0175">Coiled coil</keyword>
<dbReference type="RefSeq" id="WP_174704413.1">
    <property type="nucleotide sequence ID" value="NZ_BFAY01000005.1"/>
</dbReference>
<keyword evidence="2" id="KW-0472">Membrane</keyword>
<organism evidence="3 4">
    <name type="scientific">Leptospira johnsonii</name>
    <dbReference type="NCBI Taxonomy" id="1917820"/>
    <lineage>
        <taxon>Bacteria</taxon>
        <taxon>Pseudomonadati</taxon>
        <taxon>Spirochaetota</taxon>
        <taxon>Spirochaetia</taxon>
        <taxon>Leptospirales</taxon>
        <taxon>Leptospiraceae</taxon>
        <taxon>Leptospira</taxon>
    </lineage>
</organism>
<gene>
    <name evidence="3" type="ORF">LPTSP1_03880</name>
</gene>
<feature type="transmembrane region" description="Helical" evidence="2">
    <location>
        <begin position="123"/>
        <end position="141"/>
    </location>
</feature>
<dbReference type="Proteomes" id="UP000245076">
    <property type="component" value="Unassembled WGS sequence"/>
</dbReference>
<name>A0A2P2CYD2_9LEPT</name>
<evidence type="ECO:0000256" key="1">
    <source>
        <dbReference type="SAM" id="Coils"/>
    </source>
</evidence>
<reference evidence="3 4" key="1">
    <citation type="submission" date="2018-02" db="EMBL/GenBank/DDBJ databases">
        <title>Novel Leptospira species isolated from soil and water in Japan.</title>
        <authorList>
            <person name="Nakao R."/>
            <person name="Masuzawa T."/>
        </authorList>
    </citation>
    <scope>NUCLEOTIDE SEQUENCE [LARGE SCALE GENOMIC DNA]</scope>
    <source>
        <strain evidence="3 4">E8</strain>
    </source>
</reference>
<sequence length="154" mass="18087">MGMNLANKLFLLLLFLSGMFYFTVLGESGLVVRSTLETSLSSLRLDVERLEYENRQLEERQKLLRDDRVALEKEARKYYLLSENAQIIKFREPEPKAENRPVLASRLIALRADRDMPVPPIQLLRFFYVSFVAFVFIGVFRKLRRKKLEERTAA</sequence>
<keyword evidence="2" id="KW-0812">Transmembrane</keyword>
<evidence type="ECO:0000313" key="4">
    <source>
        <dbReference type="Proteomes" id="UP000245076"/>
    </source>
</evidence>
<dbReference type="Pfam" id="PF04977">
    <property type="entry name" value="DivIC"/>
    <property type="match status" value="1"/>
</dbReference>
<comment type="caution">
    <text evidence="3">The sequence shown here is derived from an EMBL/GenBank/DDBJ whole genome shotgun (WGS) entry which is preliminary data.</text>
</comment>
<keyword evidence="4" id="KW-1185">Reference proteome</keyword>
<evidence type="ECO:0000313" key="3">
    <source>
        <dbReference type="EMBL" id="GBF37408.1"/>
    </source>
</evidence>
<feature type="coiled-coil region" evidence="1">
    <location>
        <begin position="40"/>
        <end position="74"/>
    </location>
</feature>
<dbReference type="AlphaFoldDB" id="A0A2P2CYD2"/>
<dbReference type="EMBL" id="BFAY01000005">
    <property type="protein sequence ID" value="GBF37408.1"/>
    <property type="molecule type" value="Genomic_DNA"/>
</dbReference>
<dbReference type="InterPro" id="IPR007060">
    <property type="entry name" value="FtsL/DivIC"/>
</dbReference>
<proteinExistence type="predicted"/>
<protein>
    <submittedName>
        <fullName evidence="3">Septum formation initiator</fullName>
    </submittedName>
</protein>
<evidence type="ECO:0000256" key="2">
    <source>
        <dbReference type="SAM" id="Phobius"/>
    </source>
</evidence>